<keyword evidence="3" id="KW-1185">Reference proteome</keyword>
<evidence type="ECO:0000313" key="2">
    <source>
        <dbReference type="EMBL" id="KAH7565469.1"/>
    </source>
</evidence>
<accession>A0ABQ8HMJ1</accession>
<dbReference type="Gene3D" id="1.25.40.20">
    <property type="entry name" value="Ankyrin repeat-containing domain"/>
    <property type="match status" value="1"/>
</dbReference>
<dbReference type="Proteomes" id="UP000827721">
    <property type="component" value="Unassembled WGS sequence"/>
</dbReference>
<dbReference type="PANTHER" id="PTHR47303:SF1">
    <property type="entry name" value="NF-KAPPA-B INHIBITOR BETA"/>
    <property type="match status" value="1"/>
</dbReference>
<dbReference type="EMBL" id="JAFEMO010000009">
    <property type="protein sequence ID" value="KAH7565469.1"/>
    <property type="molecule type" value="Genomic_DNA"/>
</dbReference>
<protein>
    <submittedName>
        <fullName evidence="2">Uncharacterized protein</fullName>
    </submittedName>
</protein>
<feature type="region of interest" description="Disordered" evidence="1">
    <location>
        <begin position="1"/>
        <end position="31"/>
    </location>
</feature>
<dbReference type="InterPro" id="IPR036770">
    <property type="entry name" value="Ankyrin_rpt-contain_sf"/>
</dbReference>
<comment type="caution">
    <text evidence="2">The sequence shown here is derived from an EMBL/GenBank/DDBJ whole genome shotgun (WGS) entry which is preliminary data.</text>
</comment>
<reference evidence="2 3" key="1">
    <citation type="submission" date="2021-02" db="EMBL/GenBank/DDBJ databases">
        <title>Plant Genome Project.</title>
        <authorList>
            <person name="Zhang R.-G."/>
        </authorList>
    </citation>
    <scope>NUCLEOTIDE SEQUENCE [LARGE SCALE GENOMIC DNA]</scope>
    <source>
        <tissue evidence="2">Leaves</tissue>
    </source>
</reference>
<evidence type="ECO:0000256" key="1">
    <source>
        <dbReference type="SAM" id="MobiDB-lite"/>
    </source>
</evidence>
<dbReference type="InterPro" id="IPR002110">
    <property type="entry name" value="Ankyrin_rpt"/>
</dbReference>
<dbReference type="PANTHER" id="PTHR47303">
    <property type="match status" value="1"/>
</dbReference>
<dbReference type="SMART" id="SM00248">
    <property type="entry name" value="ANK"/>
    <property type="match status" value="3"/>
</dbReference>
<organism evidence="2 3">
    <name type="scientific">Xanthoceras sorbifolium</name>
    <dbReference type="NCBI Taxonomy" id="99658"/>
    <lineage>
        <taxon>Eukaryota</taxon>
        <taxon>Viridiplantae</taxon>
        <taxon>Streptophyta</taxon>
        <taxon>Embryophyta</taxon>
        <taxon>Tracheophyta</taxon>
        <taxon>Spermatophyta</taxon>
        <taxon>Magnoliopsida</taxon>
        <taxon>eudicotyledons</taxon>
        <taxon>Gunneridae</taxon>
        <taxon>Pentapetalae</taxon>
        <taxon>rosids</taxon>
        <taxon>malvids</taxon>
        <taxon>Sapindales</taxon>
        <taxon>Sapindaceae</taxon>
        <taxon>Xanthoceroideae</taxon>
        <taxon>Xanthoceras</taxon>
    </lineage>
</organism>
<evidence type="ECO:0000313" key="3">
    <source>
        <dbReference type="Proteomes" id="UP000827721"/>
    </source>
</evidence>
<gene>
    <name evidence="2" type="ORF">JRO89_XS09G0213900</name>
</gene>
<feature type="compositionally biased region" description="Polar residues" evidence="1">
    <location>
        <begin position="1"/>
        <end position="17"/>
    </location>
</feature>
<dbReference type="SUPFAM" id="SSF48403">
    <property type="entry name" value="Ankyrin repeat"/>
    <property type="match status" value="1"/>
</dbReference>
<sequence>MGYLNSDSENEGGTQPSHKPKKKPMRNLQETKVGLQLEDANQTEEGVLEDNQEVDLNKLLYTAALEGNWETADRVIKQNGEVLTAEISMLSMTALHVAAISGHSKFVEKLIEQMTPGEVAVKDFLGNTALNHAAATGNLDVAIALLRKNSGLTEVQGNQGFLPLLAAVVYGADKGKDMAWFLAVRTKNPFVKTETTSDFNLLLELTHAGFHVAPSKQLSSVRGDVEDPPEDTDNSISRTRLAKGLQFCIIFR</sequence>
<name>A0ABQ8HMJ1_9ROSI</name>
<dbReference type="Pfam" id="PF12796">
    <property type="entry name" value="Ank_2"/>
    <property type="match status" value="1"/>
</dbReference>
<proteinExistence type="predicted"/>